<evidence type="ECO:0000259" key="6">
    <source>
        <dbReference type="Pfam" id="PF08281"/>
    </source>
</evidence>
<name>A0A4Y9T1L1_9BURK</name>
<keyword evidence="4" id="KW-0804">Transcription</keyword>
<dbReference type="GO" id="GO:0016987">
    <property type="term" value="F:sigma factor activity"/>
    <property type="evidence" value="ECO:0007669"/>
    <property type="project" value="UniProtKB-KW"/>
</dbReference>
<dbReference type="Gene3D" id="1.10.10.10">
    <property type="entry name" value="Winged helix-like DNA-binding domain superfamily/Winged helix DNA-binding domain"/>
    <property type="match status" value="1"/>
</dbReference>
<accession>A0A4Y9T1L1</accession>
<dbReference type="Pfam" id="PF04542">
    <property type="entry name" value="Sigma70_r2"/>
    <property type="match status" value="1"/>
</dbReference>
<evidence type="ECO:0000259" key="5">
    <source>
        <dbReference type="Pfam" id="PF04542"/>
    </source>
</evidence>
<feature type="domain" description="RNA polymerase sigma-70 region 2" evidence="5">
    <location>
        <begin position="29"/>
        <end position="94"/>
    </location>
</feature>
<proteinExistence type="inferred from homology"/>
<dbReference type="Proteomes" id="UP000297729">
    <property type="component" value="Unassembled WGS sequence"/>
</dbReference>
<dbReference type="InterPro" id="IPR007627">
    <property type="entry name" value="RNA_pol_sigma70_r2"/>
</dbReference>
<dbReference type="PANTHER" id="PTHR43133:SF32">
    <property type="entry name" value="BLR3042 PROTEIN"/>
    <property type="match status" value="1"/>
</dbReference>
<feature type="domain" description="RNA polymerase sigma factor 70 region 4 type 2" evidence="6">
    <location>
        <begin position="126"/>
        <end position="176"/>
    </location>
</feature>
<dbReference type="Pfam" id="PF08281">
    <property type="entry name" value="Sigma70_r4_2"/>
    <property type="match status" value="1"/>
</dbReference>
<dbReference type="OrthoDB" id="9780326at2"/>
<dbReference type="InterPro" id="IPR014284">
    <property type="entry name" value="RNA_pol_sigma-70_dom"/>
</dbReference>
<sequence length="188" mass="21521">MEECMTPDTDDAQLLGRIAAGDRRAFETLYRGYFPRLSRFVGRMARSAPLIEEVVNDTMLVVWQKAASYDGSCKPSTWIFAVAYRKTLKALKQSDEPVESDASLYEDEGEQQPEQVLSRQQLQHTVADALDALPAAQRAVMVLTYYHDMAYSDIADIVECPLNTVKTRMFHARHRLKDLLWTERENSR</sequence>
<comment type="similarity">
    <text evidence="1">Belongs to the sigma-70 factor family. ECF subfamily.</text>
</comment>
<dbReference type="InterPro" id="IPR039425">
    <property type="entry name" value="RNA_pol_sigma-70-like"/>
</dbReference>
<dbReference type="InterPro" id="IPR013249">
    <property type="entry name" value="RNA_pol_sigma70_r4_t2"/>
</dbReference>
<reference evidence="7 8" key="1">
    <citation type="submission" date="2019-03" db="EMBL/GenBank/DDBJ databases">
        <title>Draft Genome Sequence of Duganella callidus sp. nov., a Novel Duganella Species Isolated from Cultivated Soil.</title>
        <authorList>
            <person name="Raths R."/>
            <person name="Peta V."/>
            <person name="Bucking H."/>
        </authorList>
    </citation>
    <scope>NUCLEOTIDE SEQUENCE [LARGE SCALE GENOMIC DNA]</scope>
    <source>
        <strain evidence="7 8">DN04</strain>
    </source>
</reference>
<dbReference type="EMBL" id="SPVG01000005">
    <property type="protein sequence ID" value="TFW31398.1"/>
    <property type="molecule type" value="Genomic_DNA"/>
</dbReference>
<gene>
    <name evidence="7" type="ORF">E4L98_00460</name>
</gene>
<keyword evidence="3" id="KW-0731">Sigma factor</keyword>
<evidence type="ECO:0000313" key="8">
    <source>
        <dbReference type="Proteomes" id="UP000297729"/>
    </source>
</evidence>
<dbReference type="NCBIfam" id="TIGR02937">
    <property type="entry name" value="sigma70-ECF"/>
    <property type="match status" value="1"/>
</dbReference>
<dbReference type="AlphaFoldDB" id="A0A4Y9T1L1"/>
<dbReference type="GO" id="GO:0006352">
    <property type="term" value="P:DNA-templated transcription initiation"/>
    <property type="evidence" value="ECO:0007669"/>
    <property type="project" value="InterPro"/>
</dbReference>
<evidence type="ECO:0000256" key="3">
    <source>
        <dbReference type="ARBA" id="ARBA00023082"/>
    </source>
</evidence>
<dbReference type="Gene3D" id="1.10.1740.10">
    <property type="match status" value="1"/>
</dbReference>
<dbReference type="InterPro" id="IPR036388">
    <property type="entry name" value="WH-like_DNA-bd_sf"/>
</dbReference>
<dbReference type="GO" id="GO:0003677">
    <property type="term" value="F:DNA binding"/>
    <property type="evidence" value="ECO:0007669"/>
    <property type="project" value="InterPro"/>
</dbReference>
<keyword evidence="2" id="KW-0805">Transcription regulation</keyword>
<dbReference type="PANTHER" id="PTHR43133">
    <property type="entry name" value="RNA POLYMERASE ECF-TYPE SIGMA FACTO"/>
    <property type="match status" value="1"/>
</dbReference>
<organism evidence="7 8">
    <name type="scientific">Duganella callida</name>
    <dbReference type="NCBI Taxonomy" id="2561932"/>
    <lineage>
        <taxon>Bacteria</taxon>
        <taxon>Pseudomonadati</taxon>
        <taxon>Pseudomonadota</taxon>
        <taxon>Betaproteobacteria</taxon>
        <taxon>Burkholderiales</taxon>
        <taxon>Oxalobacteraceae</taxon>
        <taxon>Telluria group</taxon>
        <taxon>Duganella</taxon>
    </lineage>
</organism>
<dbReference type="InterPro" id="IPR013324">
    <property type="entry name" value="RNA_pol_sigma_r3/r4-like"/>
</dbReference>
<evidence type="ECO:0000313" key="7">
    <source>
        <dbReference type="EMBL" id="TFW31398.1"/>
    </source>
</evidence>
<dbReference type="SUPFAM" id="SSF88946">
    <property type="entry name" value="Sigma2 domain of RNA polymerase sigma factors"/>
    <property type="match status" value="1"/>
</dbReference>
<protein>
    <submittedName>
        <fullName evidence="7">Sigma-70 family RNA polymerase sigma factor</fullName>
    </submittedName>
</protein>
<dbReference type="SUPFAM" id="SSF88659">
    <property type="entry name" value="Sigma3 and sigma4 domains of RNA polymerase sigma factors"/>
    <property type="match status" value="1"/>
</dbReference>
<dbReference type="InterPro" id="IPR013325">
    <property type="entry name" value="RNA_pol_sigma_r2"/>
</dbReference>
<keyword evidence="8" id="KW-1185">Reference proteome</keyword>
<evidence type="ECO:0000256" key="1">
    <source>
        <dbReference type="ARBA" id="ARBA00010641"/>
    </source>
</evidence>
<comment type="caution">
    <text evidence="7">The sequence shown here is derived from an EMBL/GenBank/DDBJ whole genome shotgun (WGS) entry which is preliminary data.</text>
</comment>
<evidence type="ECO:0000256" key="4">
    <source>
        <dbReference type="ARBA" id="ARBA00023163"/>
    </source>
</evidence>
<evidence type="ECO:0000256" key="2">
    <source>
        <dbReference type="ARBA" id="ARBA00023015"/>
    </source>
</evidence>